<organism evidence="1 2">
    <name type="scientific">Emiliania huxleyi (strain CCMP1516)</name>
    <dbReference type="NCBI Taxonomy" id="280463"/>
    <lineage>
        <taxon>Eukaryota</taxon>
        <taxon>Haptista</taxon>
        <taxon>Haptophyta</taxon>
        <taxon>Prymnesiophyceae</taxon>
        <taxon>Isochrysidales</taxon>
        <taxon>Noelaerhabdaceae</taxon>
        <taxon>Emiliania</taxon>
    </lineage>
</organism>
<dbReference type="Proteomes" id="UP000013827">
    <property type="component" value="Unassembled WGS sequence"/>
</dbReference>
<proteinExistence type="predicted"/>
<evidence type="ECO:0000313" key="2">
    <source>
        <dbReference type="Proteomes" id="UP000013827"/>
    </source>
</evidence>
<sequence>RMHVVVAPMKNYGAGLAATTNGTNHVRYLIGPQALRLSTDAPVGYVLEGRSYRVESDQHFFLGPDEPFVGNIRDEVRRMEAMTARYWRHWVRGL</sequence>
<reference evidence="1" key="2">
    <citation type="submission" date="2024-10" db="UniProtKB">
        <authorList>
            <consortium name="EnsemblProtists"/>
        </authorList>
    </citation>
    <scope>IDENTIFICATION</scope>
</reference>
<dbReference type="RefSeq" id="XP_005767587.1">
    <property type="nucleotide sequence ID" value="XM_005767530.1"/>
</dbReference>
<dbReference type="KEGG" id="ehx:EMIHUDRAFT_50401"/>
<dbReference type="AlphaFoldDB" id="A0A0D3IV73"/>
<accession>A0A0D3IV73</accession>
<reference evidence="2" key="1">
    <citation type="journal article" date="2013" name="Nature">
        <title>Pan genome of the phytoplankton Emiliania underpins its global distribution.</title>
        <authorList>
            <person name="Read B.A."/>
            <person name="Kegel J."/>
            <person name="Klute M.J."/>
            <person name="Kuo A."/>
            <person name="Lefebvre S.C."/>
            <person name="Maumus F."/>
            <person name="Mayer C."/>
            <person name="Miller J."/>
            <person name="Monier A."/>
            <person name="Salamov A."/>
            <person name="Young J."/>
            <person name="Aguilar M."/>
            <person name="Claverie J.M."/>
            <person name="Frickenhaus S."/>
            <person name="Gonzalez K."/>
            <person name="Herman E.K."/>
            <person name="Lin Y.C."/>
            <person name="Napier J."/>
            <person name="Ogata H."/>
            <person name="Sarno A.F."/>
            <person name="Shmutz J."/>
            <person name="Schroeder D."/>
            <person name="de Vargas C."/>
            <person name="Verret F."/>
            <person name="von Dassow P."/>
            <person name="Valentin K."/>
            <person name="Van de Peer Y."/>
            <person name="Wheeler G."/>
            <person name="Dacks J.B."/>
            <person name="Delwiche C.F."/>
            <person name="Dyhrman S.T."/>
            <person name="Glockner G."/>
            <person name="John U."/>
            <person name="Richards T."/>
            <person name="Worden A.Z."/>
            <person name="Zhang X."/>
            <person name="Grigoriev I.V."/>
            <person name="Allen A.E."/>
            <person name="Bidle K."/>
            <person name="Borodovsky M."/>
            <person name="Bowler C."/>
            <person name="Brownlee C."/>
            <person name="Cock J.M."/>
            <person name="Elias M."/>
            <person name="Gladyshev V.N."/>
            <person name="Groth M."/>
            <person name="Guda C."/>
            <person name="Hadaegh A."/>
            <person name="Iglesias-Rodriguez M.D."/>
            <person name="Jenkins J."/>
            <person name="Jones B.M."/>
            <person name="Lawson T."/>
            <person name="Leese F."/>
            <person name="Lindquist E."/>
            <person name="Lobanov A."/>
            <person name="Lomsadze A."/>
            <person name="Malik S.B."/>
            <person name="Marsh M.E."/>
            <person name="Mackinder L."/>
            <person name="Mock T."/>
            <person name="Mueller-Roeber B."/>
            <person name="Pagarete A."/>
            <person name="Parker M."/>
            <person name="Probert I."/>
            <person name="Quesneville H."/>
            <person name="Raines C."/>
            <person name="Rensing S.A."/>
            <person name="Riano-Pachon D.M."/>
            <person name="Richier S."/>
            <person name="Rokitta S."/>
            <person name="Shiraiwa Y."/>
            <person name="Soanes D.M."/>
            <person name="van der Giezen M."/>
            <person name="Wahlund T.M."/>
            <person name="Williams B."/>
            <person name="Wilson W."/>
            <person name="Wolfe G."/>
            <person name="Wurch L.L."/>
        </authorList>
    </citation>
    <scope>NUCLEOTIDE SEQUENCE</scope>
</reference>
<dbReference type="EnsemblProtists" id="EOD15158">
    <property type="protein sequence ID" value="EOD15158"/>
    <property type="gene ID" value="EMIHUDRAFT_50401"/>
</dbReference>
<dbReference type="GeneID" id="17261308"/>
<dbReference type="HOGENOM" id="CLU_2392674_0_0_1"/>
<name>A0A0D3IV73_EMIH1</name>
<keyword evidence="2" id="KW-1185">Reference proteome</keyword>
<evidence type="ECO:0000313" key="1">
    <source>
        <dbReference type="EnsemblProtists" id="EOD15158"/>
    </source>
</evidence>
<dbReference type="PaxDb" id="2903-EOD15158"/>
<protein>
    <submittedName>
        <fullName evidence="1">Uncharacterized protein</fullName>
    </submittedName>
</protein>